<dbReference type="EMBL" id="CADCVV010000010">
    <property type="protein sequence ID" value="CAA9480549.1"/>
    <property type="molecule type" value="Genomic_DNA"/>
</dbReference>
<organism evidence="1">
    <name type="scientific">uncultured Solirubrobacterales bacterium</name>
    <dbReference type="NCBI Taxonomy" id="768556"/>
    <lineage>
        <taxon>Bacteria</taxon>
        <taxon>Bacillati</taxon>
        <taxon>Actinomycetota</taxon>
        <taxon>Thermoleophilia</taxon>
        <taxon>Solirubrobacterales</taxon>
        <taxon>environmental samples</taxon>
    </lineage>
</organism>
<gene>
    <name evidence="1" type="ORF">AVDCRST_MAG17-136</name>
</gene>
<proteinExistence type="predicted"/>
<evidence type="ECO:0000313" key="1">
    <source>
        <dbReference type="EMBL" id="CAA9480549.1"/>
    </source>
</evidence>
<reference evidence="1" key="1">
    <citation type="submission" date="2020-02" db="EMBL/GenBank/DDBJ databases">
        <authorList>
            <person name="Meier V. D."/>
        </authorList>
    </citation>
    <scope>NUCLEOTIDE SEQUENCE</scope>
    <source>
        <strain evidence="1">AVDCRST_MAG17</strain>
    </source>
</reference>
<name>A0A6J4RTH5_9ACTN</name>
<sequence>MSVDPVRAIADAVLYEGYILWPYRRSATKNRQRWTFGGVYPRAHSEGRDDDPWTMQTDCLVEGGADTEVEVRVRFLQVVERQLLEETAHGLEPVDQLAVGDELLLSWEEAREREVAVPVIRPHSPESPRVAAVEVPEGTEHEELTDAAGARVGATARAWRPLRGSVTTSSTALRPGLFRLRIRIANESPWKGADREDALKQTFASAHTVLRVKGGAFVSLTDPPEELLDEVASCRNQGTWPVLVGEPGDRSTLLSAPIILEDYAQIAPESPGDLFDGGEIDQLLTLNILGLTDEEKREMRGTDPRAREILERTENLSPEELMGLHGRFRELQSVRRS</sequence>
<dbReference type="AlphaFoldDB" id="A0A6J4RTH5"/>
<protein>
    <submittedName>
        <fullName evidence="1">Uncharacterized protein MSMEG_2715</fullName>
    </submittedName>
</protein>
<accession>A0A6J4RTH5</accession>